<feature type="transmembrane region" description="Helical" evidence="2">
    <location>
        <begin position="139"/>
        <end position="156"/>
    </location>
</feature>
<reference evidence="5 6" key="1">
    <citation type="submission" date="2021-01" db="EMBL/GenBank/DDBJ databases">
        <title>Whole genome shotgun sequence of Planomonospora parontospora subsp. parontospora NBRC 13880.</title>
        <authorList>
            <person name="Komaki H."/>
            <person name="Tamura T."/>
        </authorList>
    </citation>
    <scope>NUCLEOTIDE SEQUENCE [LARGE SCALE GENOMIC DNA]</scope>
    <source>
        <strain evidence="5 6">NBRC 13880</strain>
    </source>
</reference>
<feature type="transmembrane region" description="Helical" evidence="2">
    <location>
        <begin position="86"/>
        <end position="104"/>
    </location>
</feature>
<feature type="domain" description="Heparan-alpha-glucosaminide N-acetyltransferase catalytic" evidence="4">
    <location>
        <begin position="38"/>
        <end position="168"/>
    </location>
</feature>
<feature type="transmembrane region" description="Helical" evidence="2">
    <location>
        <begin position="235"/>
        <end position="256"/>
    </location>
</feature>
<dbReference type="PANTHER" id="PTHR30590">
    <property type="entry name" value="INNER MEMBRANE PROTEIN"/>
    <property type="match status" value="1"/>
</dbReference>
<evidence type="ECO:0000259" key="4">
    <source>
        <dbReference type="Pfam" id="PF07786"/>
    </source>
</evidence>
<feature type="domain" description="DUF418" evidence="3">
    <location>
        <begin position="223"/>
        <end position="339"/>
    </location>
</feature>
<dbReference type="InterPro" id="IPR052529">
    <property type="entry name" value="Bact_Transport_Assoc"/>
</dbReference>
<dbReference type="EMBL" id="BOOL01000035">
    <property type="protein sequence ID" value="GII10613.1"/>
    <property type="molecule type" value="Genomic_DNA"/>
</dbReference>
<evidence type="ECO:0000259" key="3">
    <source>
        <dbReference type="Pfam" id="PF04235"/>
    </source>
</evidence>
<evidence type="ECO:0000256" key="1">
    <source>
        <dbReference type="SAM" id="MobiDB-lite"/>
    </source>
</evidence>
<dbReference type="Pfam" id="PF07786">
    <property type="entry name" value="HGSNAT_cat"/>
    <property type="match status" value="1"/>
</dbReference>
<dbReference type="InterPro" id="IPR012429">
    <property type="entry name" value="HGSNAT_cat"/>
</dbReference>
<feature type="region of interest" description="Disordered" evidence="1">
    <location>
        <begin position="1"/>
        <end position="28"/>
    </location>
</feature>
<sequence>MMPRSLTAAFSTGTAKGRPTGEQRGRGRANKVIRVTRRLHELDALRGFAICGIMVVNTWQHTRGHLEDPGRTPVDWAVENLLQGRFYPIFSFLFGLSFVLFLRSAAGRTPRPRLALLRRLAVLACLGAVHWAVNPGEVLLPYALFGMLVLLPASFLPRWAVLLAGVAVTAWATYLGGGFVAGGVFVVTLIPGLFLIGAALMEYRPPERLLLPVFLVSAAAGGGLVLLWNGTYLPGLYTAAGLACATAYCTGLLLLLRTRLRGPLTAVLNPLGRMALTNYLMSTPVILLALPPLTADPTRLSGVALAAAVLAAQTAFSRWWLARFRYGPLEWGWRCLTWMERVPNRRIGSEP</sequence>
<feature type="transmembrane region" description="Helical" evidence="2">
    <location>
        <begin position="276"/>
        <end position="294"/>
    </location>
</feature>
<organism evidence="5 6">
    <name type="scientific">Planomonospora parontospora subsp. parontospora</name>
    <dbReference type="NCBI Taxonomy" id="97194"/>
    <lineage>
        <taxon>Bacteria</taxon>
        <taxon>Bacillati</taxon>
        <taxon>Actinomycetota</taxon>
        <taxon>Actinomycetes</taxon>
        <taxon>Streptosporangiales</taxon>
        <taxon>Streptosporangiaceae</taxon>
        <taxon>Planomonospora</taxon>
    </lineage>
</organism>
<dbReference type="PANTHER" id="PTHR30590:SF3">
    <property type="entry name" value="HYPOTHETICAL MEMBRANE SPANNING PROTEIN"/>
    <property type="match status" value="1"/>
</dbReference>
<evidence type="ECO:0000256" key="2">
    <source>
        <dbReference type="SAM" id="Phobius"/>
    </source>
</evidence>
<comment type="caution">
    <text evidence="5">The sequence shown here is derived from an EMBL/GenBank/DDBJ whole genome shotgun (WGS) entry which is preliminary data.</text>
</comment>
<feature type="transmembrane region" description="Helical" evidence="2">
    <location>
        <begin position="209"/>
        <end position="229"/>
    </location>
</feature>
<keyword evidence="2" id="KW-1133">Transmembrane helix</keyword>
<accession>A0ABQ4HEL0</accession>
<gene>
    <name evidence="5" type="ORF">Ppa06_44110</name>
</gene>
<keyword evidence="6" id="KW-1185">Reference proteome</keyword>
<dbReference type="Proteomes" id="UP000633041">
    <property type="component" value="Unassembled WGS sequence"/>
</dbReference>
<feature type="transmembrane region" description="Helical" evidence="2">
    <location>
        <begin position="183"/>
        <end position="202"/>
    </location>
</feature>
<proteinExistence type="predicted"/>
<evidence type="ECO:0000313" key="5">
    <source>
        <dbReference type="EMBL" id="GII10613.1"/>
    </source>
</evidence>
<name>A0ABQ4HEL0_9ACTN</name>
<evidence type="ECO:0008006" key="7">
    <source>
        <dbReference type="Google" id="ProtNLM"/>
    </source>
</evidence>
<feature type="transmembrane region" description="Helical" evidence="2">
    <location>
        <begin position="300"/>
        <end position="321"/>
    </location>
</feature>
<keyword evidence="2" id="KW-0812">Transmembrane</keyword>
<protein>
    <recommendedName>
        <fullName evidence="7">DUF418 domain-containing protein</fullName>
    </recommendedName>
</protein>
<dbReference type="Pfam" id="PF04235">
    <property type="entry name" value="DUF418"/>
    <property type="match status" value="1"/>
</dbReference>
<keyword evidence="2" id="KW-0472">Membrane</keyword>
<dbReference type="InterPro" id="IPR007349">
    <property type="entry name" value="DUF418"/>
</dbReference>
<evidence type="ECO:0000313" key="6">
    <source>
        <dbReference type="Proteomes" id="UP000633041"/>
    </source>
</evidence>